<proteinExistence type="predicted"/>
<dbReference type="SUPFAM" id="SSF53067">
    <property type="entry name" value="Actin-like ATPase domain"/>
    <property type="match status" value="2"/>
</dbReference>
<evidence type="ECO:0000313" key="2">
    <source>
        <dbReference type="Proteomes" id="UP000886722"/>
    </source>
</evidence>
<gene>
    <name evidence="1" type="ORF">IAD06_07025</name>
</gene>
<accession>A0A9D1KDI1</accession>
<dbReference type="AlphaFoldDB" id="A0A9D1KDI1"/>
<evidence type="ECO:0000313" key="1">
    <source>
        <dbReference type="EMBL" id="HIT39774.1"/>
    </source>
</evidence>
<dbReference type="Gene3D" id="1.10.720.160">
    <property type="match status" value="1"/>
</dbReference>
<dbReference type="Proteomes" id="UP000886722">
    <property type="component" value="Unassembled WGS sequence"/>
</dbReference>
<dbReference type="Gene3D" id="3.30.420.40">
    <property type="match status" value="2"/>
</dbReference>
<protein>
    <submittedName>
        <fullName evidence="1">ATPase</fullName>
    </submittedName>
</protein>
<dbReference type="EMBL" id="DVKT01000052">
    <property type="protein sequence ID" value="HIT39774.1"/>
    <property type="molecule type" value="Genomic_DNA"/>
</dbReference>
<comment type="caution">
    <text evidence="1">The sequence shown here is derived from an EMBL/GenBank/DDBJ whole genome shotgun (WGS) entry which is preliminary data.</text>
</comment>
<sequence length="281" mass="31164">MILIADSGSTKTEWLLVGKQGIERTFRTSGINPYFLGEEEIRRVLTREVLVELPIERITDVYFYGAGCIGLPGEMLCLQLHRVIGPDTVEVNSDLIGAARALFGNKAGIVAILGTGSNSGFYDGRDIILQTPSLGFILGDEGSGSDLGKHLLSDAMKGLLPEELAKAFFDRYAVSKEDVLEAVYRRPLPNRYVAQFSLFIREHLDDIYLRALVAKRFEAFFRRNVFAYPYKEYPVCCVGSVAYHYSGLLREVADTLSVNLGPVLSSPGEALAHYHAERMSE</sequence>
<reference evidence="1" key="2">
    <citation type="journal article" date="2021" name="PeerJ">
        <title>Extensive microbial diversity within the chicken gut microbiome revealed by metagenomics and culture.</title>
        <authorList>
            <person name="Gilroy R."/>
            <person name="Ravi A."/>
            <person name="Getino M."/>
            <person name="Pursley I."/>
            <person name="Horton D.L."/>
            <person name="Alikhan N.F."/>
            <person name="Baker D."/>
            <person name="Gharbi K."/>
            <person name="Hall N."/>
            <person name="Watson M."/>
            <person name="Adriaenssens E.M."/>
            <person name="Foster-Nyarko E."/>
            <person name="Jarju S."/>
            <person name="Secka A."/>
            <person name="Antonio M."/>
            <person name="Oren A."/>
            <person name="Chaudhuri R.R."/>
            <person name="La Ragione R."/>
            <person name="Hildebrand F."/>
            <person name="Pallen M.J."/>
        </authorList>
    </citation>
    <scope>NUCLEOTIDE SEQUENCE</scope>
    <source>
        <strain evidence="1">21143</strain>
    </source>
</reference>
<dbReference type="CDD" id="cd24079">
    <property type="entry name" value="ASKHA_NBD_PG1100-like"/>
    <property type="match status" value="1"/>
</dbReference>
<dbReference type="InterPro" id="IPR043129">
    <property type="entry name" value="ATPase_NBD"/>
</dbReference>
<reference evidence="1" key="1">
    <citation type="submission" date="2020-10" db="EMBL/GenBank/DDBJ databases">
        <authorList>
            <person name="Gilroy R."/>
        </authorList>
    </citation>
    <scope>NUCLEOTIDE SEQUENCE</scope>
    <source>
        <strain evidence="1">21143</strain>
    </source>
</reference>
<organism evidence="1 2">
    <name type="scientific">Candidatus Caccoplasma intestinavium</name>
    <dbReference type="NCBI Taxonomy" id="2840716"/>
    <lineage>
        <taxon>Bacteria</taxon>
        <taxon>Pseudomonadati</taxon>
        <taxon>Bacteroidota</taxon>
        <taxon>Bacteroidia</taxon>
        <taxon>Bacteroidales</taxon>
        <taxon>Bacteroidaceae</taxon>
        <taxon>Bacteroidaceae incertae sedis</taxon>
        <taxon>Candidatus Caccoplasma</taxon>
    </lineage>
</organism>
<name>A0A9D1KDI1_9BACT</name>